<reference evidence="2" key="1">
    <citation type="journal article" date="2022" name="Front. Microbiol.">
        <title>Feed Insects as a Reservoir of Granadaene-Producing Lactococci.</title>
        <authorList>
            <person name="Neuzil-Bunesova V."/>
            <person name="Ramirez Garcia A."/>
            <person name="Modrackova N."/>
            <person name="Makovska M."/>
            <person name="Sabolova M."/>
            <person name="Sproer C."/>
            <person name="Bunk B."/>
            <person name="Blom J."/>
            <person name="Schwab C."/>
        </authorList>
    </citation>
    <scope>NUCLEOTIDE SEQUENCE</scope>
    <source>
        <strain evidence="2">I4/6O</strain>
    </source>
</reference>
<sequence length="355" mass="41952">MVDKKFAKWVKSPNEYEVISATRALFLKRPEGKARIITTPKEKGTLFDVETDLKVYPITGRFIKDKGRKAPDYFAYYNGEESPLKGKAQQIEWSEELQLFMKVFESIDKFQIEEEGKPAFFVFPKQMKIFERVKTTTGFVILKFLVEIDYTYPNYSESYLYNQKIGLEFIFSRLPNSRKLFELSELGIPVFQAKASLSRWAKRDYGEITNENFEEVKDEMLETFQERNYQLQGKFVNSIKTTPENKEKYDTLKTYEEQVEELKKQIKDLEIQKSEELKLLKTAESDVQNTQNSVTEEENKLENLKQEIKYYEKLESDNKSLTQDLVKTTDKLNTAKEELKKVNNIGWFKRALKLW</sequence>
<dbReference type="KEGG" id="lfo:LMK00_03855"/>
<dbReference type="RefSeq" id="WP_252175757.1">
    <property type="nucleotide sequence ID" value="NZ_CP086395.1"/>
</dbReference>
<evidence type="ECO:0000256" key="1">
    <source>
        <dbReference type="SAM" id="Coils"/>
    </source>
</evidence>
<proteinExistence type="predicted"/>
<keyword evidence="1" id="KW-0175">Coiled coil</keyword>
<dbReference type="AlphaFoldDB" id="A0A9Q9D7P6"/>
<protein>
    <submittedName>
        <fullName evidence="2">Uncharacterized protein</fullName>
    </submittedName>
</protein>
<organism evidence="2 3">
    <name type="scientific">Lactococcus formosensis</name>
    <dbReference type="NCBI Taxonomy" id="1281486"/>
    <lineage>
        <taxon>Bacteria</taxon>
        <taxon>Bacillati</taxon>
        <taxon>Bacillota</taxon>
        <taxon>Bacilli</taxon>
        <taxon>Lactobacillales</taxon>
        <taxon>Streptococcaceae</taxon>
        <taxon>Lactococcus</taxon>
    </lineage>
</organism>
<evidence type="ECO:0000313" key="3">
    <source>
        <dbReference type="Proteomes" id="UP001056730"/>
    </source>
</evidence>
<feature type="coiled-coil region" evidence="1">
    <location>
        <begin position="245"/>
        <end position="345"/>
    </location>
</feature>
<gene>
    <name evidence="2" type="ORF">LMK00_03855</name>
</gene>
<evidence type="ECO:0000313" key="2">
    <source>
        <dbReference type="EMBL" id="USJ21146.1"/>
    </source>
</evidence>
<accession>A0A9Q9D7P6</accession>
<dbReference type="Proteomes" id="UP001056730">
    <property type="component" value="Chromosome"/>
</dbReference>
<name>A0A9Q9D7P6_9LACT</name>
<dbReference type="EMBL" id="CP086395">
    <property type="protein sequence ID" value="USJ21146.1"/>
    <property type="molecule type" value="Genomic_DNA"/>
</dbReference>